<sequence>MVRKLHNGIMAVTDKGAVPEELALTDRVTQGRILTANPFGLMHFSMLVDAYRDDYPEIFITSRTNGTLLNSRCMQASARISRTSIRDLLFADDCAPRTASEGHMQRNMDPFAAGCAKFSLTTQSEKQPTAAENVASRLRTGIRFSEQVHLQNVAVGYSSFWSGCPNAERRDAAVAFVIQNDIMGRLPCLSALFASVPKANKLFFLDDFNTRFGID</sequence>
<evidence type="ECO:0000313" key="3">
    <source>
        <dbReference type="WBParaSite" id="SSLN_0000774101-mRNA-1"/>
    </source>
</evidence>
<dbReference type="OrthoDB" id="425014at2759"/>
<dbReference type="WBParaSite" id="SSLN_0000774101-mRNA-1">
    <property type="protein sequence ID" value="SSLN_0000774101-mRNA-1"/>
    <property type="gene ID" value="SSLN_0000774101"/>
</dbReference>
<reference evidence="3" key="1">
    <citation type="submission" date="2016-06" db="UniProtKB">
        <authorList>
            <consortium name="WormBaseParasite"/>
        </authorList>
    </citation>
    <scope>IDENTIFICATION</scope>
</reference>
<keyword evidence="2" id="KW-1185">Reference proteome</keyword>
<evidence type="ECO:0000313" key="1">
    <source>
        <dbReference type="EMBL" id="VDL93845.1"/>
    </source>
</evidence>
<name>A0A183STB5_SCHSO</name>
<dbReference type="AlphaFoldDB" id="A0A183STB5"/>
<reference evidence="1 2" key="2">
    <citation type="submission" date="2018-11" db="EMBL/GenBank/DDBJ databases">
        <authorList>
            <consortium name="Pathogen Informatics"/>
        </authorList>
    </citation>
    <scope>NUCLEOTIDE SEQUENCE [LARGE SCALE GENOMIC DNA]</scope>
    <source>
        <strain evidence="1 2">NST_G2</strain>
    </source>
</reference>
<evidence type="ECO:0000313" key="2">
    <source>
        <dbReference type="Proteomes" id="UP000275846"/>
    </source>
</evidence>
<organism evidence="3">
    <name type="scientific">Schistocephalus solidus</name>
    <name type="common">Tapeworm</name>
    <dbReference type="NCBI Taxonomy" id="70667"/>
    <lineage>
        <taxon>Eukaryota</taxon>
        <taxon>Metazoa</taxon>
        <taxon>Spiralia</taxon>
        <taxon>Lophotrochozoa</taxon>
        <taxon>Platyhelminthes</taxon>
        <taxon>Cestoda</taxon>
        <taxon>Eucestoda</taxon>
        <taxon>Diphyllobothriidea</taxon>
        <taxon>Diphyllobothriidae</taxon>
        <taxon>Schistocephalus</taxon>
    </lineage>
</organism>
<dbReference type="EMBL" id="UYSU01034150">
    <property type="protein sequence ID" value="VDL93845.1"/>
    <property type="molecule type" value="Genomic_DNA"/>
</dbReference>
<gene>
    <name evidence="1" type="ORF">SSLN_LOCUS7460</name>
</gene>
<dbReference type="Proteomes" id="UP000275846">
    <property type="component" value="Unassembled WGS sequence"/>
</dbReference>
<proteinExistence type="predicted"/>
<protein>
    <submittedName>
        <fullName evidence="3">LysR_substrate domain-containing protein</fullName>
    </submittedName>
</protein>
<accession>A0A183STB5</accession>